<gene>
    <name evidence="4" type="ORF">BIT28_00805</name>
</gene>
<evidence type="ECO:0000256" key="1">
    <source>
        <dbReference type="ARBA" id="ARBA00022908"/>
    </source>
</evidence>
<evidence type="ECO:0000259" key="3">
    <source>
        <dbReference type="PROSITE" id="PS51898"/>
    </source>
</evidence>
<dbReference type="Pfam" id="PF00589">
    <property type="entry name" value="Phage_integrase"/>
    <property type="match status" value="1"/>
</dbReference>
<keyword evidence="1" id="KW-0229">DNA integration</keyword>
<reference evidence="4 5" key="1">
    <citation type="submission" date="2016-09" db="EMBL/GenBank/DDBJ databases">
        <title>Photobacterium proteolyticum sp. nov. a protease producing bacterium isolated from ocean sediments of Laizhou Bay.</title>
        <authorList>
            <person name="Li Y."/>
        </authorList>
    </citation>
    <scope>NUCLEOTIDE SEQUENCE [LARGE SCALE GENOMIC DNA]</scope>
    <source>
        <strain evidence="4 5">13-12</strain>
    </source>
</reference>
<accession>A0A1Q9GMF9</accession>
<dbReference type="PROSITE" id="PS51898">
    <property type="entry name" value="TYR_RECOMBINASE"/>
    <property type="match status" value="1"/>
</dbReference>
<dbReference type="InterPro" id="IPR002104">
    <property type="entry name" value="Integrase_catalytic"/>
</dbReference>
<protein>
    <submittedName>
        <fullName evidence="4">Integrase</fullName>
    </submittedName>
</protein>
<feature type="domain" description="Tyr recombinase" evidence="3">
    <location>
        <begin position="11"/>
        <end position="197"/>
    </location>
</feature>
<dbReference type="OrthoDB" id="5297095at2"/>
<dbReference type="RefSeq" id="WP_075764239.1">
    <property type="nucleotide sequence ID" value="NZ_MJIL01000070.1"/>
</dbReference>
<dbReference type="InterPro" id="IPR013762">
    <property type="entry name" value="Integrase-like_cat_sf"/>
</dbReference>
<proteinExistence type="predicted"/>
<evidence type="ECO:0000313" key="4">
    <source>
        <dbReference type="EMBL" id="OLQ75799.1"/>
    </source>
</evidence>
<dbReference type="InterPro" id="IPR011010">
    <property type="entry name" value="DNA_brk_join_enz"/>
</dbReference>
<keyword evidence="2" id="KW-0233">DNA recombination</keyword>
<name>A0A1Q9GMF9_9GAMM</name>
<dbReference type="PANTHER" id="PTHR30349">
    <property type="entry name" value="PHAGE INTEGRASE-RELATED"/>
    <property type="match status" value="1"/>
</dbReference>
<dbReference type="PANTHER" id="PTHR30349:SF82">
    <property type="entry name" value="INTEGRASE_RECOMBINASE YOEC-RELATED"/>
    <property type="match status" value="1"/>
</dbReference>
<comment type="caution">
    <text evidence="4">The sequence shown here is derived from an EMBL/GenBank/DDBJ whole genome shotgun (WGS) entry which is preliminary data.</text>
</comment>
<dbReference type="GO" id="GO:0003677">
    <property type="term" value="F:DNA binding"/>
    <property type="evidence" value="ECO:0007669"/>
    <property type="project" value="InterPro"/>
</dbReference>
<dbReference type="AlphaFoldDB" id="A0A1Q9GMF9"/>
<dbReference type="Gene3D" id="1.10.443.10">
    <property type="entry name" value="Intergrase catalytic core"/>
    <property type="match status" value="1"/>
</dbReference>
<organism evidence="4 5">
    <name type="scientific">Photobacterium proteolyticum</name>
    <dbReference type="NCBI Taxonomy" id="1903952"/>
    <lineage>
        <taxon>Bacteria</taxon>
        <taxon>Pseudomonadati</taxon>
        <taxon>Pseudomonadota</taxon>
        <taxon>Gammaproteobacteria</taxon>
        <taxon>Vibrionales</taxon>
        <taxon>Vibrionaceae</taxon>
        <taxon>Photobacterium</taxon>
    </lineage>
</organism>
<dbReference type="Proteomes" id="UP000186905">
    <property type="component" value="Unassembled WGS sequence"/>
</dbReference>
<sequence length="201" mass="23159">MRKLSSGKCSGIKRPFKLEEIWRIRTRLEIENDLMQLALLNLAIDSKLRASDLLKLHVYDVSSQGVIYERVQCIQQKTGTDVHYEITPRTQQSISRWIFAASLEASSFLFPSSRRFGQPISYSFYRSIIRNWAVKLGLNADYYGTHSMRRTKATLIYARTKNIRAVQILLGHSKLDNTIRYLGVELEDALRLSEKTDVCAP</sequence>
<dbReference type="InterPro" id="IPR050090">
    <property type="entry name" value="Tyrosine_recombinase_XerCD"/>
</dbReference>
<dbReference type="EMBL" id="MJIL01000070">
    <property type="protein sequence ID" value="OLQ75799.1"/>
    <property type="molecule type" value="Genomic_DNA"/>
</dbReference>
<dbReference type="GO" id="GO:0015074">
    <property type="term" value="P:DNA integration"/>
    <property type="evidence" value="ECO:0007669"/>
    <property type="project" value="UniProtKB-KW"/>
</dbReference>
<keyword evidence="5" id="KW-1185">Reference proteome</keyword>
<dbReference type="GO" id="GO:0006310">
    <property type="term" value="P:DNA recombination"/>
    <property type="evidence" value="ECO:0007669"/>
    <property type="project" value="UniProtKB-KW"/>
</dbReference>
<dbReference type="SUPFAM" id="SSF56349">
    <property type="entry name" value="DNA breaking-rejoining enzymes"/>
    <property type="match status" value="1"/>
</dbReference>
<evidence type="ECO:0000313" key="5">
    <source>
        <dbReference type="Proteomes" id="UP000186905"/>
    </source>
</evidence>
<evidence type="ECO:0000256" key="2">
    <source>
        <dbReference type="ARBA" id="ARBA00023172"/>
    </source>
</evidence>
<dbReference type="STRING" id="1903952.BIT28_00805"/>